<keyword evidence="3" id="KW-0325">Glycoprotein</keyword>
<dbReference type="Proteomes" id="UP000186817">
    <property type="component" value="Unassembled WGS sequence"/>
</dbReference>
<dbReference type="AlphaFoldDB" id="A0A1Q9DA81"/>
<dbReference type="InterPro" id="IPR046357">
    <property type="entry name" value="PPIase_dom_sf"/>
</dbReference>
<keyword evidence="4 5" id="KW-0413">Isomerase</keyword>
<accession>A0A1Q9DA81</accession>
<dbReference type="PANTHER" id="PTHR46222">
    <property type="entry name" value="PEPTIDYL-PROLYL CIS-TRANS ISOMERASE FKBP7/14"/>
    <property type="match status" value="1"/>
</dbReference>
<protein>
    <recommendedName>
        <fullName evidence="4">peptidylprolyl isomerase</fullName>
        <ecNumber evidence="4">5.2.1.8</ecNumber>
    </recommendedName>
</protein>
<reference evidence="5 6" key="1">
    <citation type="submission" date="2016-02" db="EMBL/GenBank/DDBJ databases">
        <title>Genome analysis of coral dinoflagellate symbionts highlights evolutionary adaptations to a symbiotic lifestyle.</title>
        <authorList>
            <person name="Aranda M."/>
            <person name="Li Y."/>
            <person name="Liew Y.J."/>
            <person name="Baumgarten S."/>
            <person name="Simakov O."/>
            <person name="Wilson M."/>
            <person name="Piel J."/>
            <person name="Ashoor H."/>
            <person name="Bougouffa S."/>
            <person name="Bajic V.B."/>
            <person name="Ryu T."/>
            <person name="Ravasi T."/>
            <person name="Bayer T."/>
            <person name="Micklem G."/>
            <person name="Kim H."/>
            <person name="Bhak J."/>
            <person name="Lajeunesse T.C."/>
            <person name="Voolstra C.R."/>
        </authorList>
    </citation>
    <scope>NUCLEOTIDE SEQUENCE [LARGE SCALE GENOMIC DNA]</scope>
    <source>
        <strain evidence="5 6">CCMP2467</strain>
    </source>
</reference>
<dbReference type="PROSITE" id="PS50059">
    <property type="entry name" value="FKBP_PPIASE"/>
    <property type="match status" value="1"/>
</dbReference>
<dbReference type="EMBL" id="LSRX01000636">
    <property type="protein sequence ID" value="OLP92071.1"/>
    <property type="molecule type" value="Genomic_DNA"/>
</dbReference>
<dbReference type="InterPro" id="IPR052273">
    <property type="entry name" value="PPIase_FKBP"/>
</dbReference>
<comment type="caution">
    <text evidence="5">The sequence shown here is derived from an EMBL/GenBank/DDBJ whole genome shotgun (WGS) entry which is preliminary data.</text>
</comment>
<organism evidence="5 6">
    <name type="scientific">Symbiodinium microadriaticum</name>
    <name type="common">Dinoflagellate</name>
    <name type="synonym">Zooxanthella microadriatica</name>
    <dbReference type="NCBI Taxonomy" id="2951"/>
    <lineage>
        <taxon>Eukaryota</taxon>
        <taxon>Sar</taxon>
        <taxon>Alveolata</taxon>
        <taxon>Dinophyceae</taxon>
        <taxon>Suessiales</taxon>
        <taxon>Symbiodiniaceae</taxon>
        <taxon>Symbiodinium</taxon>
    </lineage>
</organism>
<sequence>MAEKKKKRAPTLMPGDGRKRDWPAILSHIELEWVTEQSDCDRSANKDGDTLAFKHKGFIAELPEGKTRDAQGRTIQVGMQMDSNIDPESKEDKPLEFMLGTPKLIVGMEAVLRTMCESEKVRAKIPGPLAYNFRSGFLPYDTAVLYEMEVTRVTRGNGLPPPDAAVPEPTGTPASSWPLLLALLLLLALVFGGVAFVLKGSGSTKTPKKKEAKRDGKKKR</sequence>
<dbReference type="Pfam" id="PF00254">
    <property type="entry name" value="FKBP_C"/>
    <property type="match status" value="1"/>
</dbReference>
<evidence type="ECO:0000313" key="5">
    <source>
        <dbReference type="EMBL" id="OLP92071.1"/>
    </source>
</evidence>
<evidence type="ECO:0000256" key="3">
    <source>
        <dbReference type="ARBA" id="ARBA00023180"/>
    </source>
</evidence>
<dbReference type="OMA" id="MSETHYM"/>
<dbReference type="GO" id="GO:0003755">
    <property type="term" value="F:peptidyl-prolyl cis-trans isomerase activity"/>
    <property type="evidence" value="ECO:0007669"/>
    <property type="project" value="UniProtKB-KW"/>
</dbReference>
<dbReference type="OrthoDB" id="1902587at2759"/>
<evidence type="ECO:0000256" key="1">
    <source>
        <dbReference type="ARBA" id="ARBA00022729"/>
    </source>
</evidence>
<dbReference type="SUPFAM" id="SSF54534">
    <property type="entry name" value="FKBP-like"/>
    <property type="match status" value="1"/>
</dbReference>
<dbReference type="PANTHER" id="PTHR46222:SF3">
    <property type="entry name" value="PEPTIDYLPROLYL ISOMERASE"/>
    <property type="match status" value="1"/>
</dbReference>
<dbReference type="EC" id="5.2.1.8" evidence="4"/>
<proteinExistence type="predicted"/>
<keyword evidence="2" id="KW-0677">Repeat</keyword>
<dbReference type="InterPro" id="IPR001179">
    <property type="entry name" value="PPIase_FKBP_dom"/>
</dbReference>
<comment type="catalytic activity">
    <reaction evidence="4">
        <text>[protein]-peptidylproline (omega=180) = [protein]-peptidylproline (omega=0)</text>
        <dbReference type="Rhea" id="RHEA:16237"/>
        <dbReference type="Rhea" id="RHEA-COMP:10747"/>
        <dbReference type="Rhea" id="RHEA-COMP:10748"/>
        <dbReference type="ChEBI" id="CHEBI:83833"/>
        <dbReference type="ChEBI" id="CHEBI:83834"/>
        <dbReference type="EC" id="5.2.1.8"/>
    </reaction>
</comment>
<keyword evidence="1" id="KW-0732">Signal</keyword>
<keyword evidence="6" id="KW-1185">Reference proteome</keyword>
<name>A0A1Q9DA81_SYMMI</name>
<evidence type="ECO:0000256" key="4">
    <source>
        <dbReference type="PROSITE-ProRule" id="PRU00277"/>
    </source>
</evidence>
<dbReference type="Gene3D" id="3.10.50.40">
    <property type="match status" value="1"/>
</dbReference>
<evidence type="ECO:0000256" key="2">
    <source>
        <dbReference type="ARBA" id="ARBA00022737"/>
    </source>
</evidence>
<evidence type="ECO:0000313" key="6">
    <source>
        <dbReference type="Proteomes" id="UP000186817"/>
    </source>
</evidence>
<gene>
    <name evidence="5" type="primary">Fkbp11</name>
    <name evidence="5" type="ORF">AK812_SmicGene26169</name>
</gene>
<keyword evidence="4" id="KW-0697">Rotamase</keyword>